<keyword evidence="1" id="KW-0812">Transmembrane</keyword>
<dbReference type="PANTHER" id="PTHR40076:SF1">
    <property type="entry name" value="MEMBRANE PROTEIN"/>
    <property type="match status" value="1"/>
</dbReference>
<keyword evidence="3" id="KW-1185">Reference proteome</keyword>
<keyword evidence="1" id="KW-1133">Transmembrane helix</keyword>
<evidence type="ECO:0000313" key="2">
    <source>
        <dbReference type="EMBL" id="MBC5752840.1"/>
    </source>
</evidence>
<keyword evidence="1" id="KW-0472">Membrane</keyword>
<evidence type="ECO:0000313" key="3">
    <source>
        <dbReference type="Proteomes" id="UP000621540"/>
    </source>
</evidence>
<dbReference type="RefSeq" id="WP_186981520.1">
    <property type="nucleotide sequence ID" value="NZ_JACOQH010000001.1"/>
</dbReference>
<feature type="transmembrane region" description="Helical" evidence="1">
    <location>
        <begin position="20"/>
        <end position="41"/>
    </location>
</feature>
<sequence length="257" mass="29297">MKRDLTELKRLARETLTGHYAAPMAGIIITGAISNLLLLPFDLTLSNSASQSVIFYVASFFIVLLSILFSCGLCYMHLKMRRNLSYGMRDIFYFFKSHPDRLLLSYLLLIGLAVLVFLPAIVITVTAVRLEQTVLLWIAIPVFILSALCLLPLLYRYAMVFYLLIDHPEMKPAAAFRESSRLMKGNRMRLFLLHCSFLGWLLLGICSCFIGFLWIEPYFEQTCVSFYFELTGENDALAQKKAAESGSPQTPHFQMYV</sequence>
<feature type="transmembrane region" description="Helical" evidence="1">
    <location>
        <begin position="134"/>
        <end position="155"/>
    </location>
</feature>
<feature type="transmembrane region" description="Helical" evidence="1">
    <location>
        <begin position="53"/>
        <end position="78"/>
    </location>
</feature>
<comment type="caution">
    <text evidence="2">The sequence shown here is derived from an EMBL/GenBank/DDBJ whole genome shotgun (WGS) entry which is preliminary data.</text>
</comment>
<name>A0ABR7I7E2_9FIRM</name>
<protein>
    <submittedName>
        <fullName evidence="2">DUF975 family protein</fullName>
    </submittedName>
</protein>
<feature type="transmembrane region" description="Helical" evidence="1">
    <location>
        <begin position="190"/>
        <end position="215"/>
    </location>
</feature>
<dbReference type="Pfam" id="PF06161">
    <property type="entry name" value="DUF975"/>
    <property type="match status" value="1"/>
</dbReference>
<accession>A0ABR7I7E2</accession>
<dbReference type="Proteomes" id="UP000621540">
    <property type="component" value="Unassembled WGS sequence"/>
</dbReference>
<dbReference type="InterPro" id="IPR010380">
    <property type="entry name" value="DUF975"/>
</dbReference>
<evidence type="ECO:0000256" key="1">
    <source>
        <dbReference type="SAM" id="Phobius"/>
    </source>
</evidence>
<feature type="transmembrane region" description="Helical" evidence="1">
    <location>
        <begin position="103"/>
        <end position="128"/>
    </location>
</feature>
<dbReference type="PANTHER" id="PTHR40076">
    <property type="entry name" value="MEMBRANE PROTEIN-RELATED"/>
    <property type="match status" value="1"/>
</dbReference>
<organism evidence="2 3">
    <name type="scientific">Roseburia yibonii</name>
    <dbReference type="NCBI Taxonomy" id="2763063"/>
    <lineage>
        <taxon>Bacteria</taxon>
        <taxon>Bacillati</taxon>
        <taxon>Bacillota</taxon>
        <taxon>Clostridia</taxon>
        <taxon>Lachnospirales</taxon>
        <taxon>Lachnospiraceae</taxon>
        <taxon>Roseburia</taxon>
    </lineage>
</organism>
<reference evidence="2 3" key="1">
    <citation type="submission" date="2020-08" db="EMBL/GenBank/DDBJ databases">
        <title>Genome public.</title>
        <authorList>
            <person name="Liu C."/>
            <person name="Sun Q."/>
        </authorList>
    </citation>
    <scope>NUCLEOTIDE SEQUENCE [LARGE SCALE GENOMIC DNA]</scope>
    <source>
        <strain evidence="2 3">BX0805</strain>
    </source>
</reference>
<proteinExistence type="predicted"/>
<gene>
    <name evidence="2" type="ORF">H8Z76_02170</name>
</gene>
<dbReference type="EMBL" id="JACOQH010000001">
    <property type="protein sequence ID" value="MBC5752840.1"/>
    <property type="molecule type" value="Genomic_DNA"/>
</dbReference>